<dbReference type="RefSeq" id="WP_021241445.1">
    <property type="nucleotide sequence ID" value="NZ_JACRVG010000004.1"/>
</dbReference>
<dbReference type="GO" id="GO:0016758">
    <property type="term" value="F:hexosyltransferase activity"/>
    <property type="evidence" value="ECO:0007669"/>
    <property type="project" value="UniProtKB-ARBA"/>
</dbReference>
<organism evidence="2 3">
    <name type="scientific">Enterobacter roggenkampii</name>
    <dbReference type="NCBI Taxonomy" id="1812935"/>
    <lineage>
        <taxon>Bacteria</taxon>
        <taxon>Pseudomonadati</taxon>
        <taxon>Pseudomonadota</taxon>
        <taxon>Gammaproteobacteria</taxon>
        <taxon>Enterobacterales</taxon>
        <taxon>Enterobacteriaceae</taxon>
        <taxon>Enterobacter</taxon>
        <taxon>Enterobacter cloacae complex</taxon>
    </lineage>
</organism>
<name>A0ABD4R2C9_9ENTR</name>
<dbReference type="PANTHER" id="PTHR22916">
    <property type="entry name" value="GLYCOSYLTRANSFERASE"/>
    <property type="match status" value="1"/>
</dbReference>
<protein>
    <submittedName>
        <fullName evidence="2">Glycosyltransferase family 2 protein</fullName>
    </submittedName>
</protein>
<proteinExistence type="predicted"/>
<dbReference type="Gene3D" id="3.90.550.10">
    <property type="entry name" value="Spore Coat Polysaccharide Biosynthesis Protein SpsA, Chain A"/>
    <property type="match status" value="1"/>
</dbReference>
<dbReference type="AlphaFoldDB" id="A0ABD4R2C9"/>
<evidence type="ECO:0000313" key="2">
    <source>
        <dbReference type="EMBL" id="MBU3765932.1"/>
    </source>
</evidence>
<evidence type="ECO:0000313" key="3">
    <source>
        <dbReference type="Proteomes" id="UP000813349"/>
    </source>
</evidence>
<gene>
    <name evidence="2" type="ORF">J0A64_04870</name>
</gene>
<dbReference type="Proteomes" id="UP000813349">
    <property type="component" value="Unassembled WGS sequence"/>
</dbReference>
<dbReference type="InterPro" id="IPR001173">
    <property type="entry name" value="Glyco_trans_2-like"/>
</dbReference>
<reference evidence="2 3" key="1">
    <citation type="journal article" date="2021" name="Clin. Infect. Dis.">
        <title>Rapid development of cefiderocol resistance in carbapenem-resistant Enterobacter cloacae during therapy is associated with heterogeneous mutations in the catecholate siderophore receptor cira.</title>
        <authorList>
            <person name="Klein S."/>
            <person name="Boutin S."/>
            <person name="Kocer K."/>
            <person name="Fiedler M.O."/>
            <person name="Storzinger D."/>
            <person name="Weigand M.A."/>
            <person name="Tan B."/>
            <person name="Richter D."/>
            <person name="Rupp C."/>
            <person name="Mieth M."/>
            <person name="Mehrabi A."/>
            <person name="Hackert T."/>
            <person name="Zimmermann S."/>
            <person name="Heeg K."/>
            <person name="Nurjadi D."/>
        </authorList>
    </citation>
    <scope>NUCLEOTIDE SEQUENCE [LARGE SCALE GENOMIC DNA]</scope>
    <source>
        <strain evidence="2 3">BK34275</strain>
    </source>
</reference>
<dbReference type="CDD" id="cd04196">
    <property type="entry name" value="GT_2_like_d"/>
    <property type="match status" value="1"/>
</dbReference>
<comment type="caution">
    <text evidence="2">The sequence shown here is derived from an EMBL/GenBank/DDBJ whole genome shotgun (WGS) entry which is preliminary data.</text>
</comment>
<evidence type="ECO:0000259" key="1">
    <source>
        <dbReference type="Pfam" id="PF00535"/>
    </source>
</evidence>
<dbReference type="Pfam" id="PF00535">
    <property type="entry name" value="Glycos_transf_2"/>
    <property type="match status" value="1"/>
</dbReference>
<dbReference type="EMBL" id="JAFKCP010000002">
    <property type="protein sequence ID" value="MBU3765932.1"/>
    <property type="molecule type" value="Genomic_DNA"/>
</dbReference>
<dbReference type="InterPro" id="IPR029044">
    <property type="entry name" value="Nucleotide-diphossugar_trans"/>
</dbReference>
<dbReference type="SUPFAM" id="SSF53448">
    <property type="entry name" value="Nucleotide-diphospho-sugar transferases"/>
    <property type="match status" value="1"/>
</dbReference>
<accession>A0ABD4R2C9</accession>
<sequence>MTITKKVAILLCTYNGNKFLRQQLDSIFNQLYTNWVLYVSDDGSTDGTQDILLEYQEKYGEDKVAILKGPGKGFAWNFVNLLEQCGSGYSYYAFSDQDDEWMPNKISDAVSFLEQKPTDIPTVHCGRTLLIDENSNPIGLSPLFNKKPSFRNALVQSIAGGNTMVINDKARDLIIKTKKWDDIISHDWWIYILITGCGGGVYYCENPTLRYRQHSLNIIGSNTTMSARFIRIKKLMDGHFKVWNEKNIKLLSSFSSTLTKENAVIFKQFIKARNARFLSRVRAFAGMKLYRQTGFGNAGLIIAVLLKKL</sequence>
<dbReference type="PANTHER" id="PTHR22916:SF3">
    <property type="entry name" value="UDP-GLCNAC:BETAGAL BETA-1,3-N-ACETYLGLUCOSAMINYLTRANSFERASE-LIKE PROTEIN 1"/>
    <property type="match status" value="1"/>
</dbReference>
<feature type="domain" description="Glycosyltransferase 2-like" evidence="1">
    <location>
        <begin position="9"/>
        <end position="125"/>
    </location>
</feature>